<name>A0A542UIP9_9ACTN</name>
<keyword evidence="1" id="KW-0732">Signal</keyword>
<dbReference type="OrthoDB" id="4329617at2"/>
<dbReference type="AlphaFoldDB" id="A0A542UIP9"/>
<organism evidence="2 3">
    <name type="scientific">Streptomyces puniciscabiei</name>
    <dbReference type="NCBI Taxonomy" id="164348"/>
    <lineage>
        <taxon>Bacteria</taxon>
        <taxon>Bacillati</taxon>
        <taxon>Actinomycetota</taxon>
        <taxon>Actinomycetes</taxon>
        <taxon>Kitasatosporales</taxon>
        <taxon>Streptomycetaceae</taxon>
        <taxon>Streptomyces</taxon>
    </lineage>
</organism>
<evidence type="ECO:0008006" key="4">
    <source>
        <dbReference type="Google" id="ProtNLM"/>
    </source>
</evidence>
<dbReference type="EMBL" id="VFNX01000001">
    <property type="protein sequence ID" value="TQK98947.1"/>
    <property type="molecule type" value="Genomic_DNA"/>
</dbReference>
<dbReference type="RefSeq" id="WP_055705028.1">
    <property type="nucleotide sequence ID" value="NZ_JBPJFI010000001.1"/>
</dbReference>
<accession>A0A542UIP9</accession>
<evidence type="ECO:0000313" key="2">
    <source>
        <dbReference type="EMBL" id="TQK98947.1"/>
    </source>
</evidence>
<sequence>MRVPPVRRIASTALCAALLAGVTGPAAFAADSTPERTRATAQAPAPGADEVLTQVNSLGHFGTVLEPVKTLLDAVLKADKGQLSADQATKLVKAAKDAVAKAAAAAPATSTPTGGDAKAQADNVKDAQATLDKALDTLQKAATDGDGDQVTGASHGVLSGLLGLLASLLGL</sequence>
<comment type="caution">
    <text evidence="2">The sequence shown here is derived from an EMBL/GenBank/DDBJ whole genome shotgun (WGS) entry which is preliminary data.</text>
</comment>
<keyword evidence="3" id="KW-1185">Reference proteome</keyword>
<gene>
    <name evidence="2" type="ORF">FB563_3995</name>
</gene>
<feature type="chain" id="PRO_5022113757" description="Secreted protein" evidence="1">
    <location>
        <begin position="30"/>
        <end position="171"/>
    </location>
</feature>
<reference evidence="2 3" key="1">
    <citation type="submission" date="2019-06" db="EMBL/GenBank/DDBJ databases">
        <title>Sequencing the genomes of 1000 actinobacteria strains.</title>
        <authorList>
            <person name="Klenk H.-P."/>
        </authorList>
    </citation>
    <scope>NUCLEOTIDE SEQUENCE [LARGE SCALE GENOMIC DNA]</scope>
    <source>
        <strain evidence="2 3">DSM 41929</strain>
    </source>
</reference>
<feature type="signal peptide" evidence="1">
    <location>
        <begin position="1"/>
        <end position="29"/>
    </location>
</feature>
<proteinExistence type="predicted"/>
<evidence type="ECO:0000313" key="3">
    <source>
        <dbReference type="Proteomes" id="UP000318103"/>
    </source>
</evidence>
<evidence type="ECO:0000256" key="1">
    <source>
        <dbReference type="SAM" id="SignalP"/>
    </source>
</evidence>
<protein>
    <recommendedName>
        <fullName evidence="4">Secreted protein</fullName>
    </recommendedName>
</protein>
<dbReference type="Proteomes" id="UP000318103">
    <property type="component" value="Unassembled WGS sequence"/>
</dbReference>